<accession>A0A8X6NCC0</accession>
<proteinExistence type="predicted"/>
<organism evidence="1 2">
    <name type="scientific">Nephila pilipes</name>
    <name type="common">Giant wood spider</name>
    <name type="synonym">Nephila maculata</name>
    <dbReference type="NCBI Taxonomy" id="299642"/>
    <lineage>
        <taxon>Eukaryota</taxon>
        <taxon>Metazoa</taxon>
        <taxon>Ecdysozoa</taxon>
        <taxon>Arthropoda</taxon>
        <taxon>Chelicerata</taxon>
        <taxon>Arachnida</taxon>
        <taxon>Araneae</taxon>
        <taxon>Araneomorphae</taxon>
        <taxon>Entelegynae</taxon>
        <taxon>Araneoidea</taxon>
        <taxon>Nephilidae</taxon>
        <taxon>Nephila</taxon>
    </lineage>
</organism>
<evidence type="ECO:0000313" key="2">
    <source>
        <dbReference type="Proteomes" id="UP000887013"/>
    </source>
</evidence>
<keyword evidence="2" id="KW-1185">Reference proteome</keyword>
<comment type="caution">
    <text evidence="1">The sequence shown here is derived from an EMBL/GenBank/DDBJ whole genome shotgun (WGS) entry which is preliminary data.</text>
</comment>
<dbReference type="AlphaFoldDB" id="A0A8X6NCC0"/>
<sequence length="83" mass="9640">MGAVQDFQGDKDIHRIVWPSLSHYMEYNLKVKSFHQTQYTFRQQGYPHPFSERGMGKFASAVHCFNVFKLLSGFVTQGGFITY</sequence>
<gene>
    <name evidence="1" type="ORF">NPIL_459381</name>
</gene>
<dbReference type="EMBL" id="BMAW01007827">
    <property type="protein sequence ID" value="GFT05612.1"/>
    <property type="molecule type" value="Genomic_DNA"/>
</dbReference>
<protein>
    <submittedName>
        <fullName evidence="1">Uncharacterized protein</fullName>
    </submittedName>
</protein>
<reference evidence="1" key="1">
    <citation type="submission" date="2020-08" db="EMBL/GenBank/DDBJ databases">
        <title>Multicomponent nature underlies the extraordinary mechanical properties of spider dragline silk.</title>
        <authorList>
            <person name="Kono N."/>
            <person name="Nakamura H."/>
            <person name="Mori M."/>
            <person name="Yoshida Y."/>
            <person name="Ohtoshi R."/>
            <person name="Malay A.D."/>
            <person name="Moran D.A.P."/>
            <person name="Tomita M."/>
            <person name="Numata K."/>
            <person name="Arakawa K."/>
        </authorList>
    </citation>
    <scope>NUCLEOTIDE SEQUENCE</scope>
</reference>
<evidence type="ECO:0000313" key="1">
    <source>
        <dbReference type="EMBL" id="GFT05612.1"/>
    </source>
</evidence>
<dbReference type="Proteomes" id="UP000887013">
    <property type="component" value="Unassembled WGS sequence"/>
</dbReference>
<name>A0A8X6NCC0_NEPPI</name>